<feature type="compositionally biased region" description="Acidic residues" evidence="1">
    <location>
        <begin position="31"/>
        <end position="40"/>
    </location>
</feature>
<feature type="region of interest" description="Disordered" evidence="1">
    <location>
        <begin position="16"/>
        <end position="65"/>
    </location>
</feature>
<keyword evidence="2" id="KW-1133">Transmembrane helix</keyword>
<reference evidence="3 4" key="1">
    <citation type="journal article" date="2018" name="Evol. Lett.">
        <title>Horizontal gene cluster transfer increased hallucinogenic mushroom diversity.</title>
        <authorList>
            <person name="Reynolds H.T."/>
            <person name="Vijayakumar V."/>
            <person name="Gluck-Thaler E."/>
            <person name="Korotkin H.B."/>
            <person name="Matheny P.B."/>
            <person name="Slot J.C."/>
        </authorList>
    </citation>
    <scope>NUCLEOTIDE SEQUENCE [LARGE SCALE GENOMIC DNA]</scope>
    <source>
        <strain evidence="3 4">2631</strain>
    </source>
</reference>
<feature type="compositionally biased region" description="Low complexity" evidence="1">
    <location>
        <begin position="16"/>
        <end position="30"/>
    </location>
</feature>
<dbReference type="EMBL" id="NHYD01003533">
    <property type="protein sequence ID" value="PPQ76245.1"/>
    <property type="molecule type" value="Genomic_DNA"/>
</dbReference>
<keyword evidence="2" id="KW-0812">Transmembrane</keyword>
<gene>
    <name evidence="3" type="ORF">CVT25_012761</name>
</gene>
<keyword evidence="4" id="KW-1185">Reference proteome</keyword>
<feature type="transmembrane region" description="Helical" evidence="2">
    <location>
        <begin position="103"/>
        <end position="120"/>
    </location>
</feature>
<name>A0A409WCI4_PSICY</name>
<evidence type="ECO:0000256" key="2">
    <source>
        <dbReference type="SAM" id="Phobius"/>
    </source>
</evidence>
<dbReference type="InParanoid" id="A0A409WCI4"/>
<dbReference type="AlphaFoldDB" id="A0A409WCI4"/>
<sequence>MGTTAVTTTRMQTVTGMATGTDGYNNGGYNDDNDADDGNGYEDGGCNSDNKGKDNVDSSCEDDNNLMDDAYYKTTRMMDTMDTNGHGGHIQLPPRRVRRGYDIPLPHFLIYLLIYLFLYITL</sequence>
<comment type="caution">
    <text evidence="3">The sequence shown here is derived from an EMBL/GenBank/DDBJ whole genome shotgun (WGS) entry which is preliminary data.</text>
</comment>
<dbReference type="Proteomes" id="UP000283269">
    <property type="component" value="Unassembled WGS sequence"/>
</dbReference>
<keyword evidence="2" id="KW-0472">Membrane</keyword>
<proteinExistence type="predicted"/>
<evidence type="ECO:0000313" key="4">
    <source>
        <dbReference type="Proteomes" id="UP000283269"/>
    </source>
</evidence>
<protein>
    <submittedName>
        <fullName evidence="3">Uncharacterized protein</fullName>
    </submittedName>
</protein>
<evidence type="ECO:0000313" key="3">
    <source>
        <dbReference type="EMBL" id="PPQ76245.1"/>
    </source>
</evidence>
<evidence type="ECO:0000256" key="1">
    <source>
        <dbReference type="SAM" id="MobiDB-lite"/>
    </source>
</evidence>
<accession>A0A409WCI4</accession>
<organism evidence="3 4">
    <name type="scientific">Psilocybe cyanescens</name>
    <dbReference type="NCBI Taxonomy" id="93625"/>
    <lineage>
        <taxon>Eukaryota</taxon>
        <taxon>Fungi</taxon>
        <taxon>Dikarya</taxon>
        <taxon>Basidiomycota</taxon>
        <taxon>Agaricomycotina</taxon>
        <taxon>Agaricomycetes</taxon>
        <taxon>Agaricomycetidae</taxon>
        <taxon>Agaricales</taxon>
        <taxon>Agaricineae</taxon>
        <taxon>Strophariaceae</taxon>
        <taxon>Psilocybe</taxon>
    </lineage>
</organism>